<evidence type="ECO:0000313" key="2">
    <source>
        <dbReference type="Proteomes" id="UP001146120"/>
    </source>
</evidence>
<protein>
    <submittedName>
        <fullName evidence="1">Uncharacterized protein</fullName>
    </submittedName>
</protein>
<accession>A0AAV2YDK6</accession>
<keyword evidence="2" id="KW-1185">Reference proteome</keyword>
<reference evidence="1" key="2">
    <citation type="journal article" date="2023" name="Microbiol Resour">
        <title>Decontamination and Annotation of the Draft Genome Sequence of the Oomycete Lagenidium giganteum ARSEF 373.</title>
        <authorList>
            <person name="Morgan W.R."/>
            <person name="Tartar A."/>
        </authorList>
    </citation>
    <scope>NUCLEOTIDE SEQUENCE</scope>
    <source>
        <strain evidence="1">ARSEF 373</strain>
    </source>
</reference>
<name>A0AAV2YDK6_9STRA</name>
<reference evidence="1" key="1">
    <citation type="submission" date="2022-11" db="EMBL/GenBank/DDBJ databases">
        <authorList>
            <person name="Morgan W.R."/>
            <person name="Tartar A."/>
        </authorList>
    </citation>
    <scope>NUCLEOTIDE SEQUENCE</scope>
    <source>
        <strain evidence="1">ARSEF 373</strain>
    </source>
</reference>
<organism evidence="1 2">
    <name type="scientific">Lagenidium giganteum</name>
    <dbReference type="NCBI Taxonomy" id="4803"/>
    <lineage>
        <taxon>Eukaryota</taxon>
        <taxon>Sar</taxon>
        <taxon>Stramenopiles</taxon>
        <taxon>Oomycota</taxon>
        <taxon>Peronosporomycetes</taxon>
        <taxon>Pythiales</taxon>
        <taxon>Pythiaceae</taxon>
    </lineage>
</organism>
<proteinExistence type="predicted"/>
<dbReference type="AlphaFoldDB" id="A0AAV2YDK6"/>
<comment type="caution">
    <text evidence="1">The sequence shown here is derived from an EMBL/GenBank/DDBJ whole genome shotgun (WGS) entry which is preliminary data.</text>
</comment>
<dbReference type="Proteomes" id="UP001146120">
    <property type="component" value="Unassembled WGS sequence"/>
</dbReference>
<sequence>MITKCIVLLPVLGKMDVATIAKHRIGEVLLSEEEETMLKILRVDLDRLNEVTMPLQDQSLTLHGVRKILYRTPQLFPRLRGRLSLSAEIMKTHAVE</sequence>
<gene>
    <name evidence="1" type="ORF">N0F65_009716</name>
</gene>
<dbReference type="EMBL" id="DAKRPA010000319">
    <property type="protein sequence ID" value="DAZ93397.1"/>
    <property type="molecule type" value="Genomic_DNA"/>
</dbReference>
<evidence type="ECO:0000313" key="1">
    <source>
        <dbReference type="EMBL" id="DAZ93397.1"/>
    </source>
</evidence>